<reference evidence="3 4" key="1">
    <citation type="submission" date="2012-07" db="EMBL/GenBank/DDBJ databases">
        <title>Draft genome sequence of Desulfovibrio magneticus str. Maddingley MBC34 obtained from a metagenomic sequence of a methanogenic enrichment isolated from coal-seam formation water in Victoria, Australia.</title>
        <authorList>
            <person name="Greenfield P."/>
            <person name="Hendry P."/>
            <person name="Li D."/>
            <person name="Rosewarne C.P."/>
            <person name="Tran-Dinh N."/>
            <person name="Elbourne L.D.H."/>
            <person name="Paulsen I.T."/>
            <person name="Midgley D.J."/>
        </authorList>
    </citation>
    <scope>NUCLEOTIDE SEQUENCE [LARGE SCALE GENOMIC DNA]</scope>
    <source>
        <strain evidence="4">Maddingley MBC34</strain>
    </source>
</reference>
<dbReference type="InterPro" id="IPR041614">
    <property type="entry name" value="DprA_WH"/>
</dbReference>
<evidence type="ECO:0000313" key="3">
    <source>
        <dbReference type="EMBL" id="EKO38782.1"/>
    </source>
</evidence>
<accession>K6FJN5</accession>
<proteinExistence type="predicted"/>
<evidence type="ECO:0000259" key="2">
    <source>
        <dbReference type="Pfam" id="PF17782"/>
    </source>
</evidence>
<feature type="domain" description="DprA winged helix" evidence="2">
    <location>
        <begin position="31"/>
        <end position="90"/>
    </location>
</feature>
<sequence>PSAPLLAGAAPPSKRAAASSPKPAAAAPPADAVAAQPLAPLEAAALAALARGDKRHIDALAAELAVAAKDLSSALVLLEIKGLVRKWPGMYYSGEAQG</sequence>
<name>K6FJN5_9BACT</name>
<dbReference type="Gene3D" id="1.10.10.10">
    <property type="entry name" value="Winged helix-like DNA-binding domain superfamily/Winged helix DNA-binding domain"/>
    <property type="match status" value="1"/>
</dbReference>
<dbReference type="PATRIC" id="fig|1206767.3.peg.2455"/>
<protein>
    <recommendedName>
        <fullName evidence="2">DprA winged helix domain-containing protein</fullName>
    </recommendedName>
</protein>
<dbReference type="EMBL" id="ALAO01000211">
    <property type="protein sequence ID" value="EKO38782.1"/>
    <property type="molecule type" value="Genomic_DNA"/>
</dbReference>
<dbReference type="InterPro" id="IPR036388">
    <property type="entry name" value="WH-like_DNA-bd_sf"/>
</dbReference>
<dbReference type="Proteomes" id="UP000006272">
    <property type="component" value="Unassembled WGS sequence"/>
</dbReference>
<organism evidence="3 4">
    <name type="scientific">Solidesulfovibrio magneticus str. Maddingley MBC34</name>
    <dbReference type="NCBI Taxonomy" id="1206767"/>
    <lineage>
        <taxon>Bacteria</taxon>
        <taxon>Pseudomonadati</taxon>
        <taxon>Thermodesulfobacteriota</taxon>
        <taxon>Desulfovibrionia</taxon>
        <taxon>Desulfovibrionales</taxon>
        <taxon>Desulfovibrionaceae</taxon>
        <taxon>Solidesulfovibrio</taxon>
    </lineage>
</organism>
<evidence type="ECO:0000313" key="4">
    <source>
        <dbReference type="Proteomes" id="UP000006272"/>
    </source>
</evidence>
<feature type="non-terminal residue" evidence="3">
    <location>
        <position position="1"/>
    </location>
</feature>
<evidence type="ECO:0000256" key="1">
    <source>
        <dbReference type="SAM" id="MobiDB-lite"/>
    </source>
</evidence>
<dbReference type="Pfam" id="PF17782">
    <property type="entry name" value="WHD_DprA"/>
    <property type="match status" value="1"/>
</dbReference>
<feature type="region of interest" description="Disordered" evidence="1">
    <location>
        <begin position="1"/>
        <end position="29"/>
    </location>
</feature>
<comment type="caution">
    <text evidence="3">The sequence shown here is derived from an EMBL/GenBank/DDBJ whole genome shotgun (WGS) entry which is preliminary data.</text>
</comment>
<gene>
    <name evidence="3" type="ORF">B193_2509</name>
</gene>
<dbReference type="AlphaFoldDB" id="K6FJN5"/>